<gene>
    <name evidence="1" type="ORF">N5I20_21315</name>
</gene>
<reference evidence="1" key="1">
    <citation type="submission" date="2022-09" db="EMBL/GenBank/DDBJ databases">
        <title>Intensive care unit water sources are persistently colonized with multi-drug resistant bacteria and are the site of extensive horizontal gene transfer of antibiotic resistance genes.</title>
        <authorList>
            <person name="Diorio-Toth L."/>
        </authorList>
    </citation>
    <scope>NUCLEOTIDE SEQUENCE</scope>
    <source>
        <strain evidence="1">GD03710</strain>
    </source>
</reference>
<comment type="caution">
    <text evidence="1">The sequence shown here is derived from an EMBL/GenBank/DDBJ whole genome shotgun (WGS) entry which is preliminary data.</text>
</comment>
<dbReference type="EMBL" id="JAOCIZ010000135">
    <property type="protein sequence ID" value="MDH1507586.1"/>
    <property type="molecule type" value="Genomic_DNA"/>
</dbReference>
<dbReference type="Proteomes" id="UP001161704">
    <property type="component" value="Unassembled WGS sequence"/>
</dbReference>
<accession>A0AA42RCF4</accession>
<dbReference type="AlphaFoldDB" id="A0AA42RCF4"/>
<organism evidence="1 2">
    <name type="scientific">Aeromonas caviae</name>
    <name type="common">Aeromonas punctata</name>
    <dbReference type="NCBI Taxonomy" id="648"/>
    <lineage>
        <taxon>Bacteria</taxon>
        <taxon>Pseudomonadati</taxon>
        <taxon>Pseudomonadota</taxon>
        <taxon>Gammaproteobacteria</taxon>
        <taxon>Aeromonadales</taxon>
        <taxon>Aeromonadaceae</taxon>
        <taxon>Aeromonas</taxon>
    </lineage>
</organism>
<protein>
    <submittedName>
        <fullName evidence="1">Uncharacterized protein</fullName>
    </submittedName>
</protein>
<name>A0AA42RCF4_AERCA</name>
<dbReference type="RefSeq" id="WP_279963605.1">
    <property type="nucleotide sequence ID" value="NZ_JAOCFK010000057.1"/>
</dbReference>
<evidence type="ECO:0000313" key="2">
    <source>
        <dbReference type="Proteomes" id="UP001161704"/>
    </source>
</evidence>
<evidence type="ECO:0000313" key="1">
    <source>
        <dbReference type="EMBL" id="MDH1507586.1"/>
    </source>
</evidence>
<sequence>MDFDFNETVMMAHATAAGWAVGSVSAKDCTSPFDNHAFYLCDYRTGHSLVMQISKETFHRHAVTTLLSTVELAGGLAEIMLLSANGALTQQVTEALASCLINYTKNTQVYRRLLHQSQASDRLHMVINLYAIKGHKQDAQVRPFALRSDKTFIDAMEVKAASRQVMALDKSNHPEWF</sequence>
<proteinExistence type="predicted"/>